<gene>
    <name evidence="3" type="ORF">PCAR00345_LOCUS5552</name>
</gene>
<evidence type="ECO:0000313" key="3">
    <source>
        <dbReference type="EMBL" id="CAE0752965.1"/>
    </source>
</evidence>
<feature type="coiled-coil region" evidence="1">
    <location>
        <begin position="195"/>
        <end position="222"/>
    </location>
</feature>
<keyword evidence="2" id="KW-0732">Signal</keyword>
<organism evidence="3">
    <name type="scientific">Chrysotila carterae</name>
    <name type="common">Marine alga</name>
    <name type="synonym">Syracosphaera carterae</name>
    <dbReference type="NCBI Taxonomy" id="13221"/>
    <lineage>
        <taxon>Eukaryota</taxon>
        <taxon>Haptista</taxon>
        <taxon>Haptophyta</taxon>
        <taxon>Prymnesiophyceae</taxon>
        <taxon>Isochrysidales</taxon>
        <taxon>Isochrysidaceae</taxon>
        <taxon>Chrysotila</taxon>
    </lineage>
</organism>
<dbReference type="AlphaFoldDB" id="A0A7S4EUI6"/>
<feature type="chain" id="PRO_5030840152" evidence="2">
    <location>
        <begin position="20"/>
        <end position="438"/>
    </location>
</feature>
<name>A0A7S4EUI6_CHRCT</name>
<reference evidence="3" key="1">
    <citation type="submission" date="2021-01" db="EMBL/GenBank/DDBJ databases">
        <authorList>
            <person name="Corre E."/>
            <person name="Pelletier E."/>
            <person name="Niang G."/>
            <person name="Scheremetjew M."/>
            <person name="Finn R."/>
            <person name="Kale V."/>
            <person name="Holt S."/>
            <person name="Cochrane G."/>
            <person name="Meng A."/>
            <person name="Brown T."/>
            <person name="Cohen L."/>
        </authorList>
    </citation>
    <scope>NUCLEOTIDE SEQUENCE</scope>
    <source>
        <strain evidence="3">CCMP645</strain>
    </source>
</reference>
<feature type="signal peptide" evidence="2">
    <location>
        <begin position="1"/>
        <end position="19"/>
    </location>
</feature>
<dbReference type="EMBL" id="HBIZ01009461">
    <property type="protein sequence ID" value="CAE0752965.1"/>
    <property type="molecule type" value="Transcribed_RNA"/>
</dbReference>
<keyword evidence="1" id="KW-0175">Coiled coil</keyword>
<evidence type="ECO:0000256" key="1">
    <source>
        <dbReference type="SAM" id="Coils"/>
    </source>
</evidence>
<accession>A0A7S4EUI6</accession>
<evidence type="ECO:0000256" key="2">
    <source>
        <dbReference type="SAM" id="SignalP"/>
    </source>
</evidence>
<sequence length="438" mass="47425">MRMVLVSTILCLQASVTVGLVAMPCLRQRCSTQRAVCFLSEDRIERIASKSATFADGIASGEVRITDLPGWLASFPSRVGQKLEQASVSSGVSGSLETTTREIARSAAAVSQNVNEGTRDLVQGLADGTREVAQQAAGGAARELADLSQASIPAGSFDLVHFLTGPLPGWTACLILAAVAYQREEQALGSRQMREQELSSEVSALESRVDGLQSALNKERAMAEAGVALAQRLHESALSTRKEVAALRAPVEFVESEAVRQLRLLESMHNATAANVSALLSRVRDQVKGAEARIRELDSEISPLKAMVEAGSDGPATSVLAFYEELQGWSKRVKAQLTLRRLEAAKDLQLVRVRQLVEEQEKLLTSQDQGERRFMRQRAQLQERMAAKKRRVLDDIDPEKLAGAVQVAEAIASLESACKDPLEILLKQNAEAASKSQL</sequence>
<protein>
    <submittedName>
        <fullName evidence="3">Uncharacterized protein</fullName>
    </submittedName>
</protein>
<proteinExistence type="predicted"/>